<dbReference type="Proteomes" id="UP000789396">
    <property type="component" value="Unassembled WGS sequence"/>
</dbReference>
<evidence type="ECO:0000313" key="2">
    <source>
        <dbReference type="Proteomes" id="UP000789396"/>
    </source>
</evidence>
<comment type="caution">
    <text evidence="1">The sequence shown here is derived from an EMBL/GenBank/DDBJ whole genome shotgun (WGS) entry which is preliminary data.</text>
</comment>
<gene>
    <name evidence="1" type="ORF">RFULGI_LOCUS11586</name>
</gene>
<evidence type="ECO:0000313" key="1">
    <source>
        <dbReference type="EMBL" id="CAG8722946.1"/>
    </source>
</evidence>
<sequence>EIVESKAVKMKENNLIQIIRLYLKEREVRILTTKKNSRLKAPPYLIYQKLKEQFVPKPAYSEKEFSININNNIHKPKCYRKIVAVDLKTSTDLYLKRIRGLIPSLNPNYPPLDPKNLLNTPNFEAEFDDGIWHEYLKNVNQICKQAKIDLDWLEILSTYNHANSIIQKTKEIKFVFDTDREKKQITMLKDSVPVLALEEQAKRAELQRKKNCFILMKLLIETAEKEKISNEDVLQRLKGVGFTIHYLSRVKEITFNELVNAIFDEIKNVKK</sequence>
<proteinExistence type="predicted"/>
<keyword evidence="2" id="KW-1185">Reference proteome</keyword>
<dbReference type="OrthoDB" id="2359983at2759"/>
<dbReference type="EMBL" id="CAJVPZ010025591">
    <property type="protein sequence ID" value="CAG8722946.1"/>
    <property type="molecule type" value="Genomic_DNA"/>
</dbReference>
<protein>
    <submittedName>
        <fullName evidence="1">19902_t:CDS:1</fullName>
    </submittedName>
</protein>
<dbReference type="AlphaFoldDB" id="A0A9N9I6H9"/>
<organism evidence="1 2">
    <name type="scientific">Racocetra fulgida</name>
    <dbReference type="NCBI Taxonomy" id="60492"/>
    <lineage>
        <taxon>Eukaryota</taxon>
        <taxon>Fungi</taxon>
        <taxon>Fungi incertae sedis</taxon>
        <taxon>Mucoromycota</taxon>
        <taxon>Glomeromycotina</taxon>
        <taxon>Glomeromycetes</taxon>
        <taxon>Diversisporales</taxon>
        <taxon>Gigasporaceae</taxon>
        <taxon>Racocetra</taxon>
    </lineage>
</organism>
<reference evidence="1" key="1">
    <citation type="submission" date="2021-06" db="EMBL/GenBank/DDBJ databases">
        <authorList>
            <person name="Kallberg Y."/>
            <person name="Tangrot J."/>
            <person name="Rosling A."/>
        </authorList>
    </citation>
    <scope>NUCLEOTIDE SEQUENCE</scope>
    <source>
        <strain evidence="1">IN212</strain>
    </source>
</reference>
<feature type="non-terminal residue" evidence="1">
    <location>
        <position position="271"/>
    </location>
</feature>
<accession>A0A9N9I6H9</accession>
<name>A0A9N9I6H9_9GLOM</name>